<dbReference type="UniPathway" id="UPA00665"/>
<keyword evidence="9 10" id="KW-0472">Membrane</keyword>
<evidence type="ECO:0000256" key="4">
    <source>
        <dbReference type="ARBA" id="ARBA00022670"/>
    </source>
</evidence>
<comment type="catalytic activity">
    <reaction evidence="10">
        <text>Release of signal peptides from bacterial membrane prolipoproteins. Hydrolyzes -Xaa-Yaa-Zaa-|-(S,diacylglyceryl)Cys-, in which Xaa is hydrophobic (preferably Leu), and Yaa (Ala or Ser) and Zaa (Gly or Ala) have small, neutral side chains.</text>
        <dbReference type="EC" id="3.4.23.36"/>
    </reaction>
</comment>
<proteinExistence type="inferred from homology"/>
<dbReference type="eggNOG" id="COG0597">
    <property type="taxonomic scope" value="Bacteria"/>
</dbReference>
<dbReference type="GO" id="GO:0006508">
    <property type="term" value="P:proteolysis"/>
    <property type="evidence" value="ECO:0007669"/>
    <property type="project" value="UniProtKB-KW"/>
</dbReference>
<dbReference type="KEGG" id="slr:L21SP2_0143"/>
<dbReference type="OrthoDB" id="9810259at2"/>
<dbReference type="STRING" id="1307761.L21SP2_0143"/>
<evidence type="ECO:0000256" key="6">
    <source>
        <dbReference type="ARBA" id="ARBA00022750"/>
    </source>
</evidence>
<dbReference type="PANTHER" id="PTHR33695">
    <property type="entry name" value="LIPOPROTEIN SIGNAL PEPTIDASE"/>
    <property type="match status" value="1"/>
</dbReference>
<dbReference type="PATRIC" id="fig|1307761.3.peg.144"/>
<feature type="transmembrane region" description="Helical" evidence="10">
    <location>
        <begin position="12"/>
        <end position="32"/>
    </location>
</feature>
<evidence type="ECO:0000313" key="14">
    <source>
        <dbReference type="Proteomes" id="UP000018680"/>
    </source>
</evidence>
<dbReference type="RefSeq" id="WP_024266520.1">
    <property type="nucleotide sequence ID" value="NC_023035.1"/>
</dbReference>
<organism evidence="13 14">
    <name type="scientific">Salinispira pacifica</name>
    <dbReference type="NCBI Taxonomy" id="1307761"/>
    <lineage>
        <taxon>Bacteria</taxon>
        <taxon>Pseudomonadati</taxon>
        <taxon>Spirochaetota</taxon>
        <taxon>Spirochaetia</taxon>
        <taxon>Spirochaetales</taxon>
        <taxon>Spirochaetaceae</taxon>
        <taxon>Salinispira</taxon>
    </lineage>
</organism>
<keyword evidence="3" id="KW-0997">Cell inner membrane</keyword>
<evidence type="ECO:0000256" key="7">
    <source>
        <dbReference type="ARBA" id="ARBA00022801"/>
    </source>
</evidence>
<evidence type="ECO:0000313" key="13">
    <source>
        <dbReference type="EMBL" id="AHC13587.1"/>
    </source>
</evidence>
<dbReference type="EMBL" id="CP006939">
    <property type="protein sequence ID" value="AHC13587.1"/>
    <property type="molecule type" value="Genomic_DNA"/>
</dbReference>
<accession>V5WCT3</accession>
<feature type="region of interest" description="Disordered" evidence="12">
    <location>
        <begin position="173"/>
        <end position="204"/>
    </location>
</feature>
<evidence type="ECO:0000256" key="11">
    <source>
        <dbReference type="RuleBase" id="RU004181"/>
    </source>
</evidence>
<dbReference type="PRINTS" id="PR00781">
    <property type="entry name" value="LIPOSIGPTASE"/>
</dbReference>
<comment type="subcellular location">
    <subcellularLocation>
        <location evidence="10">Cell membrane</location>
        <topology evidence="10">Multi-pass membrane protein</topology>
    </subcellularLocation>
</comment>
<feature type="transmembrane region" description="Helical" evidence="10">
    <location>
        <begin position="67"/>
        <end position="88"/>
    </location>
</feature>
<keyword evidence="4 10" id="KW-0645">Protease</keyword>
<dbReference type="Proteomes" id="UP000018680">
    <property type="component" value="Chromosome"/>
</dbReference>
<keyword evidence="5 10" id="KW-0812">Transmembrane</keyword>
<dbReference type="InterPro" id="IPR001872">
    <property type="entry name" value="Peptidase_A8"/>
</dbReference>
<dbReference type="HOGENOM" id="CLU_083252_3_1_12"/>
<keyword evidence="6 10" id="KW-0064">Aspartyl protease</keyword>
<keyword evidence="8 10" id="KW-1133">Transmembrane helix</keyword>
<gene>
    <name evidence="10" type="primary">lspA</name>
    <name evidence="13" type="ORF">L21SP2_0143</name>
</gene>
<dbReference type="GO" id="GO:0004190">
    <property type="term" value="F:aspartic-type endopeptidase activity"/>
    <property type="evidence" value="ECO:0007669"/>
    <property type="project" value="UniProtKB-UniRule"/>
</dbReference>
<keyword evidence="2 10" id="KW-1003">Cell membrane</keyword>
<dbReference type="Pfam" id="PF01252">
    <property type="entry name" value="Peptidase_A8"/>
    <property type="match status" value="1"/>
</dbReference>
<name>V5WCT3_9SPIO</name>
<evidence type="ECO:0000256" key="9">
    <source>
        <dbReference type="ARBA" id="ARBA00023136"/>
    </source>
</evidence>
<evidence type="ECO:0000256" key="5">
    <source>
        <dbReference type="ARBA" id="ARBA00022692"/>
    </source>
</evidence>
<evidence type="ECO:0000256" key="2">
    <source>
        <dbReference type="ARBA" id="ARBA00022475"/>
    </source>
</evidence>
<evidence type="ECO:0000256" key="3">
    <source>
        <dbReference type="ARBA" id="ARBA00022519"/>
    </source>
</evidence>
<evidence type="ECO:0000256" key="1">
    <source>
        <dbReference type="ARBA" id="ARBA00006139"/>
    </source>
</evidence>
<reference evidence="13 14" key="1">
    <citation type="journal article" date="2015" name="Stand. Genomic Sci.">
        <title>Complete genome sequence and description of Salinispira pacifica gen. nov., sp. nov., a novel spirochaete isolated form a hypersaline microbial mat.</title>
        <authorList>
            <person name="Ben Hania W."/>
            <person name="Joseph M."/>
            <person name="Schumann P."/>
            <person name="Bunk B."/>
            <person name="Fiebig A."/>
            <person name="Sproer C."/>
            <person name="Klenk H.P."/>
            <person name="Fardeau M.L."/>
            <person name="Spring S."/>
        </authorList>
    </citation>
    <scope>NUCLEOTIDE SEQUENCE [LARGE SCALE GENOMIC DNA]</scope>
    <source>
        <strain evidence="13 14">L21-RPul-D2</strain>
    </source>
</reference>
<dbReference type="NCBIfam" id="TIGR00077">
    <property type="entry name" value="lspA"/>
    <property type="match status" value="1"/>
</dbReference>
<feature type="transmembrane region" description="Helical" evidence="10">
    <location>
        <begin position="146"/>
        <end position="165"/>
    </location>
</feature>
<feature type="transmembrane region" description="Helical" evidence="10">
    <location>
        <begin position="100"/>
        <end position="119"/>
    </location>
</feature>
<comment type="similarity">
    <text evidence="1 10 11">Belongs to the peptidase A8 family.</text>
</comment>
<dbReference type="PANTHER" id="PTHR33695:SF1">
    <property type="entry name" value="LIPOPROTEIN SIGNAL PEPTIDASE"/>
    <property type="match status" value="1"/>
</dbReference>
<keyword evidence="7 10" id="KW-0378">Hydrolase</keyword>
<dbReference type="AlphaFoldDB" id="V5WCT3"/>
<comment type="function">
    <text evidence="10">This protein specifically catalyzes the removal of signal peptides from prolipoproteins.</text>
</comment>
<dbReference type="GO" id="GO:0005886">
    <property type="term" value="C:plasma membrane"/>
    <property type="evidence" value="ECO:0007669"/>
    <property type="project" value="UniProtKB-SubCell"/>
</dbReference>
<feature type="active site" evidence="10">
    <location>
        <position position="126"/>
    </location>
</feature>
<evidence type="ECO:0000256" key="10">
    <source>
        <dbReference type="HAMAP-Rule" id="MF_00161"/>
    </source>
</evidence>
<comment type="pathway">
    <text evidence="10">Protein modification; lipoprotein biosynthesis (signal peptide cleavage).</text>
</comment>
<dbReference type="EC" id="3.4.23.36" evidence="10"/>
<evidence type="ECO:0000256" key="8">
    <source>
        <dbReference type="ARBA" id="ARBA00022989"/>
    </source>
</evidence>
<sequence>MKEKTYHLKPLILTAVIVLLDQLTKLIIVRTIPLNTIGSSHLDGFFRIIHVRNLGAAFSLGDSFAPVFRIILMIIIPSIVIIGVLVFLIRSREISNFQRWLLAGIAGGGIGNVFFDRIFRPLGVVDFLDFKFYGLFGLDRWPTFNIADMSTVISGVLLMITLVFAGEHISGTTTGEQNAGEPTSGVQNTGEQNVIDTENENREV</sequence>
<protein>
    <recommendedName>
        <fullName evidence="10">Lipoprotein signal peptidase</fullName>
        <ecNumber evidence="10">3.4.23.36</ecNumber>
    </recommendedName>
    <alternativeName>
        <fullName evidence="10">Prolipoprotein signal peptidase</fullName>
    </alternativeName>
    <alternativeName>
        <fullName evidence="10">Signal peptidase II</fullName>
        <shortName evidence="10">SPase II</shortName>
    </alternativeName>
</protein>
<feature type="active site" evidence="10">
    <location>
        <position position="148"/>
    </location>
</feature>
<evidence type="ECO:0000256" key="12">
    <source>
        <dbReference type="SAM" id="MobiDB-lite"/>
    </source>
</evidence>
<keyword evidence="13" id="KW-0449">Lipoprotein</keyword>
<dbReference type="HAMAP" id="MF_00161">
    <property type="entry name" value="LspA"/>
    <property type="match status" value="1"/>
</dbReference>
<keyword evidence="14" id="KW-1185">Reference proteome</keyword>
<feature type="compositionally biased region" description="Polar residues" evidence="12">
    <location>
        <begin position="173"/>
        <end position="196"/>
    </location>
</feature>